<sequence>MGKMLDALHKTKTEKEVYEKENLSTGDCVCDDGHIAESLCRRLNKGIG</sequence>
<proteinExistence type="predicted"/>
<comment type="caution">
    <text evidence="1">The sequence shown here is derived from an EMBL/GenBank/DDBJ whole genome shotgun (WGS) entry which is preliminary data.</text>
</comment>
<gene>
    <name evidence="1" type="ORF">THF1A12_200068</name>
</gene>
<evidence type="ECO:0000313" key="2">
    <source>
        <dbReference type="Proteomes" id="UP001295462"/>
    </source>
</evidence>
<dbReference type="AlphaFoldDB" id="A0AAU9QLZ0"/>
<protein>
    <submittedName>
        <fullName evidence="1">Uncharacterized protein</fullName>
    </submittedName>
</protein>
<accession>A0AAU9QLZ0</accession>
<name>A0AAU9QLZ0_9VIBR</name>
<organism evidence="1 2">
    <name type="scientific">Vibrio jasicida</name>
    <dbReference type="NCBI Taxonomy" id="766224"/>
    <lineage>
        <taxon>Bacteria</taxon>
        <taxon>Pseudomonadati</taxon>
        <taxon>Pseudomonadota</taxon>
        <taxon>Gammaproteobacteria</taxon>
        <taxon>Vibrionales</taxon>
        <taxon>Vibrionaceae</taxon>
        <taxon>Vibrio</taxon>
    </lineage>
</organism>
<reference evidence="1" key="1">
    <citation type="submission" date="2022-01" db="EMBL/GenBank/DDBJ databases">
        <authorList>
            <person name="Lagorce A."/>
        </authorList>
    </citation>
    <scope>NUCLEOTIDE SEQUENCE</scope>
    <source>
        <strain evidence="1">Th15_F1_A12</strain>
    </source>
</reference>
<dbReference type="EMBL" id="CAKMUD010000073">
    <property type="protein sequence ID" value="CAH1588517.1"/>
    <property type="molecule type" value="Genomic_DNA"/>
</dbReference>
<evidence type="ECO:0000313" key="1">
    <source>
        <dbReference type="EMBL" id="CAH1588517.1"/>
    </source>
</evidence>
<dbReference type="Proteomes" id="UP001295462">
    <property type="component" value="Unassembled WGS sequence"/>
</dbReference>